<keyword evidence="9" id="KW-1185">Reference proteome</keyword>
<dbReference type="STRING" id="913774.A0A0C3GCD5"/>
<evidence type="ECO:0000313" key="8">
    <source>
        <dbReference type="EMBL" id="KIM93830.1"/>
    </source>
</evidence>
<dbReference type="EMBL" id="KN832892">
    <property type="protein sequence ID" value="KIM93830.1"/>
    <property type="molecule type" value="Genomic_DNA"/>
</dbReference>
<evidence type="ECO:0000256" key="7">
    <source>
        <dbReference type="RuleBase" id="RU003690"/>
    </source>
</evidence>
<organism evidence="8 9">
    <name type="scientific">Oidiodendron maius (strain Zn)</name>
    <dbReference type="NCBI Taxonomy" id="913774"/>
    <lineage>
        <taxon>Eukaryota</taxon>
        <taxon>Fungi</taxon>
        <taxon>Dikarya</taxon>
        <taxon>Ascomycota</taxon>
        <taxon>Pezizomycotina</taxon>
        <taxon>Leotiomycetes</taxon>
        <taxon>Leotiomycetes incertae sedis</taxon>
        <taxon>Myxotrichaceae</taxon>
        <taxon>Oidiodendron</taxon>
    </lineage>
</organism>
<dbReference type="Gene3D" id="3.20.20.80">
    <property type="entry name" value="Glycosidases"/>
    <property type="match status" value="1"/>
</dbReference>
<dbReference type="PANTHER" id="PTHR10353:SF36">
    <property type="entry name" value="LP05116P"/>
    <property type="match status" value="1"/>
</dbReference>
<reference evidence="8 9" key="1">
    <citation type="submission" date="2014-04" db="EMBL/GenBank/DDBJ databases">
        <authorList>
            <consortium name="DOE Joint Genome Institute"/>
            <person name="Kuo A."/>
            <person name="Martino E."/>
            <person name="Perotto S."/>
            <person name="Kohler A."/>
            <person name="Nagy L.G."/>
            <person name="Floudas D."/>
            <person name="Copeland A."/>
            <person name="Barry K.W."/>
            <person name="Cichocki N."/>
            <person name="Veneault-Fourrey C."/>
            <person name="LaButti K."/>
            <person name="Lindquist E.A."/>
            <person name="Lipzen A."/>
            <person name="Lundell T."/>
            <person name="Morin E."/>
            <person name="Murat C."/>
            <person name="Sun H."/>
            <person name="Tunlid A."/>
            <person name="Henrissat B."/>
            <person name="Grigoriev I.V."/>
            <person name="Hibbett D.S."/>
            <person name="Martin F."/>
            <person name="Nordberg H.P."/>
            <person name="Cantor M.N."/>
            <person name="Hua S.X."/>
        </authorList>
    </citation>
    <scope>NUCLEOTIDE SEQUENCE [LARGE SCALE GENOMIC DNA]</scope>
    <source>
        <strain evidence="8 9">Zn</strain>
    </source>
</reference>
<dbReference type="FunFam" id="3.20.20.80:FF:000011">
    <property type="entry name" value="Cytosolic beta-glucosidase"/>
    <property type="match status" value="1"/>
</dbReference>
<dbReference type="OrthoDB" id="65569at2759"/>
<dbReference type="PANTHER" id="PTHR10353">
    <property type="entry name" value="GLYCOSYL HYDROLASE"/>
    <property type="match status" value="1"/>
</dbReference>
<dbReference type="HOGENOM" id="CLU_001859_1_2_1"/>
<dbReference type="GO" id="GO:0080079">
    <property type="term" value="F:cellobiose glucosidase activity"/>
    <property type="evidence" value="ECO:0007669"/>
    <property type="project" value="UniProtKB-ARBA"/>
</dbReference>
<evidence type="ECO:0000256" key="6">
    <source>
        <dbReference type="ARBA" id="ARBA00056775"/>
    </source>
</evidence>
<comment type="function">
    <text evidence="6">Plays an important role in cellulose degradation. Shows hydrolytic activity against several glycosidic compounds.</text>
</comment>
<evidence type="ECO:0000256" key="1">
    <source>
        <dbReference type="ARBA" id="ARBA00000448"/>
    </source>
</evidence>
<accession>A0A0C3GCD5</accession>
<name>A0A0C3GCD5_OIDMZ</name>
<dbReference type="InterPro" id="IPR033132">
    <property type="entry name" value="GH_1_N_CS"/>
</dbReference>
<evidence type="ECO:0000256" key="5">
    <source>
        <dbReference type="ARBA" id="ARBA00023295"/>
    </source>
</evidence>
<evidence type="ECO:0000256" key="3">
    <source>
        <dbReference type="ARBA" id="ARBA00012744"/>
    </source>
</evidence>
<gene>
    <name evidence="8" type="ORF">OIDMADRAFT_45968</name>
</gene>
<dbReference type="PRINTS" id="PR00131">
    <property type="entry name" value="GLHYDRLASE1"/>
</dbReference>
<dbReference type="SUPFAM" id="SSF51445">
    <property type="entry name" value="(Trans)glycosidases"/>
    <property type="match status" value="1"/>
</dbReference>
<dbReference type="InterPro" id="IPR017853">
    <property type="entry name" value="GH"/>
</dbReference>
<evidence type="ECO:0000256" key="2">
    <source>
        <dbReference type="ARBA" id="ARBA00010838"/>
    </source>
</evidence>
<comment type="catalytic activity">
    <reaction evidence="1">
        <text>Hydrolysis of terminal, non-reducing beta-D-glucosyl residues with release of beta-D-glucose.</text>
        <dbReference type="EC" id="3.2.1.21"/>
    </reaction>
</comment>
<dbReference type="InParanoid" id="A0A0C3GCD5"/>
<keyword evidence="4 8" id="KW-0378">Hydrolase</keyword>
<evidence type="ECO:0000313" key="9">
    <source>
        <dbReference type="Proteomes" id="UP000054321"/>
    </source>
</evidence>
<dbReference type="PROSITE" id="PS00653">
    <property type="entry name" value="GLYCOSYL_HYDROL_F1_2"/>
    <property type="match status" value="1"/>
</dbReference>
<dbReference type="GO" id="GO:0030245">
    <property type="term" value="P:cellulose catabolic process"/>
    <property type="evidence" value="ECO:0007669"/>
    <property type="project" value="UniProtKB-ARBA"/>
</dbReference>
<proteinExistence type="inferred from homology"/>
<keyword evidence="5" id="KW-0326">Glycosidase</keyword>
<dbReference type="InterPro" id="IPR001360">
    <property type="entry name" value="Glyco_hydro_1"/>
</dbReference>
<reference evidence="9" key="2">
    <citation type="submission" date="2015-01" db="EMBL/GenBank/DDBJ databases">
        <title>Evolutionary Origins and Diversification of the Mycorrhizal Mutualists.</title>
        <authorList>
            <consortium name="DOE Joint Genome Institute"/>
            <consortium name="Mycorrhizal Genomics Consortium"/>
            <person name="Kohler A."/>
            <person name="Kuo A."/>
            <person name="Nagy L.G."/>
            <person name="Floudas D."/>
            <person name="Copeland A."/>
            <person name="Barry K.W."/>
            <person name="Cichocki N."/>
            <person name="Veneault-Fourrey C."/>
            <person name="LaButti K."/>
            <person name="Lindquist E.A."/>
            <person name="Lipzen A."/>
            <person name="Lundell T."/>
            <person name="Morin E."/>
            <person name="Murat C."/>
            <person name="Riley R."/>
            <person name="Ohm R."/>
            <person name="Sun H."/>
            <person name="Tunlid A."/>
            <person name="Henrissat B."/>
            <person name="Grigoriev I.V."/>
            <person name="Hibbett D.S."/>
            <person name="Martin F."/>
        </authorList>
    </citation>
    <scope>NUCLEOTIDE SEQUENCE [LARGE SCALE GENOMIC DNA]</scope>
    <source>
        <strain evidence="9">Zn</strain>
    </source>
</reference>
<comment type="similarity">
    <text evidence="2 7">Belongs to the glycosyl hydrolase 1 family.</text>
</comment>
<dbReference type="EC" id="3.2.1.21" evidence="3"/>
<dbReference type="Pfam" id="PF00232">
    <property type="entry name" value="Glyco_hydro_1"/>
    <property type="match status" value="1"/>
</dbReference>
<dbReference type="Proteomes" id="UP000054321">
    <property type="component" value="Unassembled WGS sequence"/>
</dbReference>
<dbReference type="AlphaFoldDB" id="A0A0C3GCD5"/>
<sequence length="473" mass="53980">MPTSQPLPLPVGFEWGYATAAYQIEGAVDIDGRAPSIWDTFSHLFPTRTRGANGDVACDHYNKYKSDIDLLASYGAKHYRFSISWSRIIPLGGRNDPINELGPWVTLYHWDLPQKLEDRYGGWLSLEEIQKDFNRYATVCFERFGDRVKRWITFNEPAIISIFGYSTGTVAPGRSSTNNASLGVGDSSTEPWLVGKSIIMSHALATRTYRQKFRKRQSGQISIVLNGYYYEPWDKDSPEDMKAAQRRLEFYIGWFADPVFLAQDYPASMRAQLGSRLPQFTPEEFSLLKEAKSDWYGMNHYTAKFARANPDPPSITDFTGNVTELKENKSGLEIGPVSGVSWLQVCPQQFRKLLVWVSSRYNIKIYVTENGCPCPGENEMSVEDAIVDDFRVKYFQLYLDAISKAIYEDGVDVGGYFAWSLMDNFEWQNGYDVRFGVTHVDYETLQRTPKSSAAYLRSTFDERMSIAQKLTRS</sequence>
<protein>
    <recommendedName>
        <fullName evidence="3">beta-glucosidase</fullName>
        <ecNumber evidence="3">3.2.1.21</ecNumber>
    </recommendedName>
</protein>
<evidence type="ECO:0000256" key="4">
    <source>
        <dbReference type="ARBA" id="ARBA00022801"/>
    </source>
</evidence>